<evidence type="ECO:0000256" key="10">
    <source>
        <dbReference type="ARBA" id="ARBA00068570"/>
    </source>
</evidence>
<dbReference type="InterPro" id="IPR006638">
    <property type="entry name" value="Elp3/MiaA/NifB-like_rSAM"/>
</dbReference>
<evidence type="ECO:0000256" key="11">
    <source>
        <dbReference type="ARBA" id="ARBA00080698"/>
    </source>
</evidence>
<gene>
    <name evidence="13 17" type="primary">miaB</name>
    <name evidence="17" type="ORF">MM35RIKEN_16990</name>
</gene>
<keyword evidence="3 13" id="KW-0808">Transferase</keyword>
<dbReference type="InterPro" id="IPR023404">
    <property type="entry name" value="rSAM_horseshoe"/>
</dbReference>
<keyword evidence="2 13" id="KW-0004">4Fe-4S</keyword>
<dbReference type="InterPro" id="IPR038135">
    <property type="entry name" value="Methylthiotransferase_N_sf"/>
</dbReference>
<dbReference type="SFLD" id="SFLDG01082">
    <property type="entry name" value="B12-binding_domain_containing"/>
    <property type="match status" value="1"/>
</dbReference>
<dbReference type="GO" id="GO:0051539">
    <property type="term" value="F:4 iron, 4 sulfur cluster binding"/>
    <property type="evidence" value="ECO:0007669"/>
    <property type="project" value="UniProtKB-UniRule"/>
</dbReference>
<feature type="binding site" evidence="13">
    <location>
        <position position="79"/>
    </location>
    <ligand>
        <name>[4Fe-4S] cluster</name>
        <dbReference type="ChEBI" id="CHEBI:49883"/>
        <label>1</label>
    </ligand>
</feature>
<dbReference type="InterPro" id="IPR005839">
    <property type="entry name" value="Methylthiotransferase"/>
</dbReference>
<feature type="domain" description="TRAM" evidence="14">
    <location>
        <begin position="408"/>
        <end position="470"/>
    </location>
</feature>
<feature type="binding site" evidence="13">
    <location>
        <position position="43"/>
    </location>
    <ligand>
        <name>[4Fe-4S] cluster</name>
        <dbReference type="ChEBI" id="CHEBI:49883"/>
        <label>1</label>
    </ligand>
</feature>
<sequence>MDRKQVILSPEETGRQREYEQKIRALHQGRGRTPLALVDTFGCQQNVADSQHIMGMLRAMGCEFTRDADRADIIVLNTCAIRDHAEKRVFGNLGALTHTKKKNPDQIICLCGCMAQRPEIAEKVRTSYRHVDLVFGPQAMWKFPELLYRVYTRRGRVFSVEDESGTIAEGMPIVREGHTRAWVSIMYGCNNFCSYCIVPYVRGRERSRDMDKIVAEVRELADQGFKEITLLGQNVNSYGKDLEPRHDFADLLRELDKLDGDFLLRFMSSQPKDASFKLFDTMAQSRHVAHQLHLPVQSGCDRVLRAMNRPYDRARYLELINYARKVMPDLVLTSDIIIGFPGETEAEAMETVGLVRQVEFDALFTFIFSPRPGTPAAKMDDPVPRAEKQKWFDTLCATQNDISARLHARYVGKTLRCLVDGETDDARWPLSGRTAGGRLVHLVGDKSALGQYRDIKITDSNTWALFGEMV</sequence>
<dbReference type="PANTHER" id="PTHR43020:SF2">
    <property type="entry name" value="MITOCHONDRIAL TRNA METHYLTHIOTRANSFERASE CDK5RAP1"/>
    <property type="match status" value="1"/>
</dbReference>
<dbReference type="NCBIfam" id="TIGR01574">
    <property type="entry name" value="miaB-methiolase"/>
    <property type="match status" value="1"/>
</dbReference>
<feature type="binding site" evidence="13">
    <location>
        <position position="196"/>
    </location>
    <ligand>
        <name>[4Fe-4S] cluster</name>
        <dbReference type="ChEBI" id="CHEBI:49883"/>
        <label>2</label>
        <note>4Fe-4S-S-AdoMet</note>
    </ligand>
</feature>
<comment type="subcellular location">
    <subcellularLocation>
        <location evidence="13">Cytoplasm</location>
    </subcellularLocation>
</comment>
<geneLocation type="plasmid" evidence="17 18">
    <name>pMM35_01</name>
</geneLocation>
<evidence type="ECO:0000259" key="15">
    <source>
        <dbReference type="PROSITE" id="PS51449"/>
    </source>
</evidence>
<comment type="function">
    <text evidence="1 13">Catalyzes the methylthiolation of N6-(dimethylallyl)adenosine (i(6)A), leading to the formation of 2-methylthio-N6-(dimethylallyl)adenosine (ms(2)i(6)A) at position 37 in tRNAs that read codons beginning with uridine.</text>
</comment>
<comment type="subunit">
    <text evidence="13">Monomer.</text>
</comment>
<dbReference type="PANTHER" id="PTHR43020">
    <property type="entry name" value="CDK5 REGULATORY SUBUNIT-ASSOCIATED PROTEIN 1"/>
    <property type="match status" value="1"/>
</dbReference>
<reference evidence="17" key="1">
    <citation type="submission" date="2020-09" db="EMBL/GenBank/DDBJ databases">
        <title>New species isolated from human feces.</title>
        <authorList>
            <person name="Kitahara M."/>
            <person name="Shigeno Y."/>
            <person name="Shime M."/>
            <person name="Matsumoto Y."/>
            <person name="Nakamura S."/>
            <person name="Motooka D."/>
            <person name="Fukuoka S."/>
            <person name="Nishikawa H."/>
            <person name="Benno Y."/>
        </authorList>
    </citation>
    <scope>NUCLEOTIDE SEQUENCE</scope>
    <source>
        <strain evidence="17">MM35</strain>
        <plasmid evidence="17">pMM35_01</plasmid>
    </source>
</reference>
<dbReference type="InterPro" id="IPR006463">
    <property type="entry name" value="MiaB_methiolase"/>
</dbReference>
<protein>
    <recommendedName>
        <fullName evidence="10 13">tRNA-2-methylthio-N(6)-dimethylallyladenosine synthase</fullName>
        <ecNumber evidence="8 13">2.8.4.3</ecNumber>
    </recommendedName>
    <alternativeName>
        <fullName evidence="12 13">(Dimethylallyl)adenosine tRNA methylthiotransferase MiaB</fullName>
    </alternativeName>
    <alternativeName>
        <fullName evidence="11 13">tRNA-i(6)A37 methylthiotransferase</fullName>
    </alternativeName>
</protein>
<evidence type="ECO:0000256" key="1">
    <source>
        <dbReference type="ARBA" id="ARBA00003234"/>
    </source>
</evidence>
<dbReference type="InterPro" id="IPR013848">
    <property type="entry name" value="Methylthiotransferase_N"/>
</dbReference>
<dbReference type="RefSeq" id="WP_212821132.1">
    <property type="nucleotide sequence ID" value="NZ_AP023416.1"/>
</dbReference>
<dbReference type="CDD" id="cd01335">
    <property type="entry name" value="Radical_SAM"/>
    <property type="match status" value="1"/>
</dbReference>
<comment type="similarity">
    <text evidence="13">Belongs to the methylthiotransferase family. MiaB subfamily.</text>
</comment>
<dbReference type="SFLD" id="SFLDG01061">
    <property type="entry name" value="methylthiotransferase"/>
    <property type="match status" value="1"/>
</dbReference>
<dbReference type="SFLD" id="SFLDS00029">
    <property type="entry name" value="Radical_SAM"/>
    <property type="match status" value="1"/>
</dbReference>
<keyword evidence="17" id="KW-0614">Plasmid</keyword>
<dbReference type="InterPro" id="IPR020612">
    <property type="entry name" value="Methylthiotransferase_CS"/>
</dbReference>
<keyword evidence="5 13" id="KW-0479">Metal-binding</keyword>
<keyword evidence="6 13" id="KW-0408">Iron</keyword>
<evidence type="ECO:0000313" key="17">
    <source>
        <dbReference type="EMBL" id="BCK79507.1"/>
    </source>
</evidence>
<evidence type="ECO:0000256" key="9">
    <source>
        <dbReference type="ARBA" id="ARBA00051425"/>
    </source>
</evidence>
<dbReference type="AlphaFoldDB" id="A0A810PZJ0"/>
<dbReference type="GO" id="GO:0005829">
    <property type="term" value="C:cytosol"/>
    <property type="evidence" value="ECO:0007669"/>
    <property type="project" value="TreeGrafter"/>
</dbReference>
<dbReference type="Proteomes" id="UP000681343">
    <property type="component" value="Plasmid pMM35_01"/>
</dbReference>
<dbReference type="PROSITE" id="PS01278">
    <property type="entry name" value="MTTASE_RADICAL"/>
    <property type="match status" value="1"/>
</dbReference>
<keyword evidence="13" id="KW-0963">Cytoplasm</keyword>
<keyword evidence="18" id="KW-1185">Reference proteome</keyword>
<comment type="catalytic activity">
    <reaction evidence="9 13">
        <text>N(6)-dimethylallyladenosine(37) in tRNA + (sulfur carrier)-SH + AH2 + 2 S-adenosyl-L-methionine = 2-methylsulfanyl-N(6)-dimethylallyladenosine(37) in tRNA + (sulfur carrier)-H + 5'-deoxyadenosine + L-methionine + A + S-adenosyl-L-homocysteine + 2 H(+)</text>
        <dbReference type="Rhea" id="RHEA:37067"/>
        <dbReference type="Rhea" id="RHEA-COMP:10375"/>
        <dbReference type="Rhea" id="RHEA-COMP:10376"/>
        <dbReference type="Rhea" id="RHEA-COMP:14737"/>
        <dbReference type="Rhea" id="RHEA-COMP:14739"/>
        <dbReference type="ChEBI" id="CHEBI:13193"/>
        <dbReference type="ChEBI" id="CHEBI:15378"/>
        <dbReference type="ChEBI" id="CHEBI:17319"/>
        <dbReference type="ChEBI" id="CHEBI:17499"/>
        <dbReference type="ChEBI" id="CHEBI:29917"/>
        <dbReference type="ChEBI" id="CHEBI:57844"/>
        <dbReference type="ChEBI" id="CHEBI:57856"/>
        <dbReference type="ChEBI" id="CHEBI:59789"/>
        <dbReference type="ChEBI" id="CHEBI:64428"/>
        <dbReference type="ChEBI" id="CHEBI:74415"/>
        <dbReference type="ChEBI" id="CHEBI:74417"/>
        <dbReference type="EC" id="2.8.4.3"/>
    </reaction>
</comment>
<accession>A0A810PZJ0</accession>
<dbReference type="SUPFAM" id="SSF102114">
    <property type="entry name" value="Radical SAM enzymes"/>
    <property type="match status" value="1"/>
</dbReference>
<proteinExistence type="inferred from homology"/>
<dbReference type="GO" id="GO:0046872">
    <property type="term" value="F:metal ion binding"/>
    <property type="evidence" value="ECO:0007669"/>
    <property type="project" value="UniProtKB-KW"/>
</dbReference>
<evidence type="ECO:0000256" key="8">
    <source>
        <dbReference type="ARBA" id="ARBA00033765"/>
    </source>
</evidence>
<evidence type="ECO:0000256" key="12">
    <source>
        <dbReference type="ARBA" id="ARBA00081141"/>
    </source>
</evidence>
<feature type="binding site" evidence="13">
    <location>
        <position position="193"/>
    </location>
    <ligand>
        <name>[4Fe-4S] cluster</name>
        <dbReference type="ChEBI" id="CHEBI:49883"/>
        <label>2</label>
        <note>4Fe-4S-S-AdoMet</note>
    </ligand>
</feature>
<dbReference type="Pfam" id="PF04055">
    <property type="entry name" value="Radical_SAM"/>
    <property type="match status" value="1"/>
</dbReference>
<feature type="binding site" evidence="13">
    <location>
        <position position="113"/>
    </location>
    <ligand>
        <name>[4Fe-4S] cluster</name>
        <dbReference type="ChEBI" id="CHEBI:49883"/>
        <label>1</label>
    </ligand>
</feature>
<dbReference type="PROSITE" id="PS50926">
    <property type="entry name" value="TRAM"/>
    <property type="match status" value="1"/>
</dbReference>
<dbReference type="FunFam" id="3.40.50.12160:FF:000003">
    <property type="entry name" value="CDK5 regulatory subunit-associated protein 1"/>
    <property type="match status" value="1"/>
</dbReference>
<dbReference type="Pfam" id="PF00919">
    <property type="entry name" value="UPF0004"/>
    <property type="match status" value="1"/>
</dbReference>
<comment type="cofactor">
    <cofactor evidence="13">
        <name>[4Fe-4S] cluster</name>
        <dbReference type="ChEBI" id="CHEBI:49883"/>
    </cofactor>
    <text evidence="13">Binds 2 [4Fe-4S] clusters. One cluster is coordinated with 3 cysteines and an exchangeable S-adenosyl-L-methionine.</text>
</comment>
<feature type="binding site" evidence="13">
    <location>
        <position position="189"/>
    </location>
    <ligand>
        <name>[4Fe-4S] cluster</name>
        <dbReference type="ChEBI" id="CHEBI:49883"/>
        <label>2</label>
        <note>4Fe-4S-S-AdoMet</note>
    </ligand>
</feature>
<dbReference type="PROSITE" id="PS51449">
    <property type="entry name" value="MTTASE_N"/>
    <property type="match status" value="1"/>
</dbReference>
<evidence type="ECO:0000259" key="14">
    <source>
        <dbReference type="PROSITE" id="PS50926"/>
    </source>
</evidence>
<evidence type="ECO:0000256" key="7">
    <source>
        <dbReference type="ARBA" id="ARBA00023014"/>
    </source>
</evidence>
<dbReference type="EC" id="2.8.4.3" evidence="8 13"/>
<dbReference type="NCBIfam" id="TIGR00089">
    <property type="entry name" value="MiaB/RimO family radical SAM methylthiotransferase"/>
    <property type="match status" value="1"/>
</dbReference>
<dbReference type="InterPro" id="IPR002792">
    <property type="entry name" value="TRAM_dom"/>
</dbReference>
<evidence type="ECO:0000256" key="3">
    <source>
        <dbReference type="ARBA" id="ARBA00022679"/>
    </source>
</evidence>
<dbReference type="EMBL" id="AP023416">
    <property type="protein sequence ID" value="BCK79507.1"/>
    <property type="molecule type" value="Genomic_DNA"/>
</dbReference>
<keyword evidence="7 13" id="KW-0411">Iron-sulfur</keyword>
<dbReference type="Pfam" id="PF01938">
    <property type="entry name" value="TRAM"/>
    <property type="match status" value="1"/>
</dbReference>
<name>A0A810PZJ0_9FIRM</name>
<keyword evidence="4 13" id="KW-0949">S-adenosyl-L-methionine</keyword>
<evidence type="ECO:0000256" key="6">
    <source>
        <dbReference type="ARBA" id="ARBA00023004"/>
    </source>
</evidence>
<dbReference type="GO" id="GO:0035597">
    <property type="term" value="F:tRNA-2-methylthio-N(6)-dimethylallyladenosine(37) synthase activity"/>
    <property type="evidence" value="ECO:0007669"/>
    <property type="project" value="UniProtKB-EC"/>
</dbReference>
<keyword evidence="13" id="KW-0819">tRNA processing</keyword>
<evidence type="ECO:0000256" key="13">
    <source>
        <dbReference type="HAMAP-Rule" id="MF_01864"/>
    </source>
</evidence>
<dbReference type="FunFam" id="3.80.30.20:FF:000001">
    <property type="entry name" value="tRNA-2-methylthio-N(6)-dimethylallyladenosine synthase 2"/>
    <property type="match status" value="1"/>
</dbReference>
<dbReference type="PROSITE" id="PS51918">
    <property type="entry name" value="RADICAL_SAM"/>
    <property type="match status" value="1"/>
</dbReference>
<evidence type="ECO:0000256" key="2">
    <source>
        <dbReference type="ARBA" id="ARBA00022485"/>
    </source>
</evidence>
<evidence type="ECO:0000313" key="18">
    <source>
        <dbReference type="Proteomes" id="UP000681343"/>
    </source>
</evidence>
<dbReference type="InterPro" id="IPR007197">
    <property type="entry name" value="rSAM"/>
</dbReference>
<feature type="domain" description="Radical SAM core" evidence="16">
    <location>
        <begin position="175"/>
        <end position="405"/>
    </location>
</feature>
<dbReference type="Gene3D" id="3.40.50.12160">
    <property type="entry name" value="Methylthiotransferase, N-terminal domain"/>
    <property type="match status" value="1"/>
</dbReference>
<dbReference type="SMART" id="SM00729">
    <property type="entry name" value="Elp3"/>
    <property type="match status" value="1"/>
</dbReference>
<feature type="domain" description="MTTase N-terminal" evidence="15">
    <location>
        <begin position="34"/>
        <end position="152"/>
    </location>
</feature>
<dbReference type="HAMAP" id="MF_01864">
    <property type="entry name" value="tRNA_metthiotr_MiaB"/>
    <property type="match status" value="1"/>
</dbReference>
<dbReference type="InterPro" id="IPR058240">
    <property type="entry name" value="rSAM_sf"/>
</dbReference>
<dbReference type="SFLD" id="SFLDF00273">
    <property type="entry name" value="(dimethylallyl)adenosine_tRNA"/>
    <property type="match status" value="1"/>
</dbReference>
<dbReference type="KEGG" id="vfa:MM35RIKEN_16990"/>
<organism evidence="17 18">
    <name type="scientific">Vescimonas fastidiosa</name>
    <dbReference type="NCBI Taxonomy" id="2714353"/>
    <lineage>
        <taxon>Bacteria</taxon>
        <taxon>Bacillati</taxon>
        <taxon>Bacillota</taxon>
        <taxon>Clostridia</taxon>
        <taxon>Eubacteriales</taxon>
        <taxon>Oscillospiraceae</taxon>
        <taxon>Vescimonas</taxon>
    </lineage>
</organism>
<evidence type="ECO:0000256" key="4">
    <source>
        <dbReference type="ARBA" id="ARBA00022691"/>
    </source>
</evidence>
<dbReference type="Gene3D" id="3.80.30.20">
    <property type="entry name" value="tm_1862 like domain"/>
    <property type="match status" value="1"/>
</dbReference>
<evidence type="ECO:0000256" key="5">
    <source>
        <dbReference type="ARBA" id="ARBA00022723"/>
    </source>
</evidence>
<evidence type="ECO:0000259" key="16">
    <source>
        <dbReference type="PROSITE" id="PS51918"/>
    </source>
</evidence>